<feature type="compositionally biased region" description="Low complexity" evidence="1">
    <location>
        <begin position="55"/>
        <end position="73"/>
    </location>
</feature>
<dbReference type="RefSeq" id="WP_344306099.1">
    <property type="nucleotide sequence ID" value="NZ_BAAANO010000002.1"/>
</dbReference>
<dbReference type="SUPFAM" id="SSF46785">
    <property type="entry name" value="Winged helix' DNA-binding domain"/>
    <property type="match status" value="1"/>
</dbReference>
<dbReference type="InterPro" id="IPR036390">
    <property type="entry name" value="WH_DNA-bd_sf"/>
</dbReference>
<organism evidence="2 3">
    <name type="scientific">Brevibacterium samyangense</name>
    <dbReference type="NCBI Taxonomy" id="366888"/>
    <lineage>
        <taxon>Bacteria</taxon>
        <taxon>Bacillati</taxon>
        <taxon>Actinomycetota</taxon>
        <taxon>Actinomycetes</taxon>
        <taxon>Micrococcales</taxon>
        <taxon>Brevibacteriaceae</taxon>
        <taxon>Brevibacterium</taxon>
    </lineage>
</organism>
<evidence type="ECO:0000256" key="1">
    <source>
        <dbReference type="SAM" id="MobiDB-lite"/>
    </source>
</evidence>
<evidence type="ECO:0008006" key="4">
    <source>
        <dbReference type="Google" id="ProtNLM"/>
    </source>
</evidence>
<evidence type="ECO:0000313" key="2">
    <source>
        <dbReference type="EMBL" id="GAA1998286.1"/>
    </source>
</evidence>
<dbReference type="Proteomes" id="UP001500755">
    <property type="component" value="Unassembled WGS sequence"/>
</dbReference>
<accession>A0ABP5EGS1</accession>
<gene>
    <name evidence="2" type="ORF">GCM10009755_01920</name>
</gene>
<comment type="caution">
    <text evidence="2">The sequence shown here is derived from an EMBL/GenBank/DDBJ whole genome shotgun (WGS) entry which is preliminary data.</text>
</comment>
<proteinExistence type="predicted"/>
<name>A0ABP5EGS1_9MICO</name>
<dbReference type="Gene3D" id="1.10.10.10">
    <property type="entry name" value="Winged helix-like DNA-binding domain superfamily/Winged helix DNA-binding domain"/>
    <property type="match status" value="1"/>
</dbReference>
<dbReference type="CDD" id="cd00090">
    <property type="entry name" value="HTH_ARSR"/>
    <property type="match status" value="1"/>
</dbReference>
<dbReference type="Pfam" id="PF12840">
    <property type="entry name" value="HTH_20"/>
    <property type="match status" value="1"/>
</dbReference>
<sequence length="211" mass="22701">MVEKPDDTRDDRIDALEARISALEARLDGEDRAPAADRPVTAEHQNADPEPDSRTAPPATSTTTASATTTSASGPDPENRFFALETLKEIAPESGAVFYTGVVRTPEGRKAEWQFARPADDLHALDFANSAASFAALSHPTRLRILQAIYSGTRTVAELAATDDFGTTGQIYHHVNQLAAAGWLRSPARGSWEVPGERIVPLLTLLLITQG</sequence>
<reference evidence="3" key="1">
    <citation type="journal article" date="2019" name="Int. J. Syst. Evol. Microbiol.">
        <title>The Global Catalogue of Microorganisms (GCM) 10K type strain sequencing project: providing services to taxonomists for standard genome sequencing and annotation.</title>
        <authorList>
            <consortium name="The Broad Institute Genomics Platform"/>
            <consortium name="The Broad Institute Genome Sequencing Center for Infectious Disease"/>
            <person name="Wu L."/>
            <person name="Ma J."/>
        </authorList>
    </citation>
    <scope>NUCLEOTIDE SEQUENCE [LARGE SCALE GENOMIC DNA]</scope>
    <source>
        <strain evidence="3">JCM 14546</strain>
    </source>
</reference>
<dbReference type="InterPro" id="IPR036388">
    <property type="entry name" value="WH-like_DNA-bd_sf"/>
</dbReference>
<keyword evidence="3" id="KW-1185">Reference proteome</keyword>
<dbReference type="InterPro" id="IPR011991">
    <property type="entry name" value="ArsR-like_HTH"/>
</dbReference>
<protein>
    <recommendedName>
        <fullName evidence="4">Helix-turn-helix domain-containing protein</fullName>
    </recommendedName>
</protein>
<dbReference type="EMBL" id="BAAANO010000002">
    <property type="protein sequence ID" value="GAA1998286.1"/>
    <property type="molecule type" value="Genomic_DNA"/>
</dbReference>
<feature type="compositionally biased region" description="Basic and acidic residues" evidence="1">
    <location>
        <begin position="25"/>
        <end position="35"/>
    </location>
</feature>
<feature type="region of interest" description="Disordered" evidence="1">
    <location>
        <begin position="24"/>
        <end position="79"/>
    </location>
</feature>
<evidence type="ECO:0000313" key="3">
    <source>
        <dbReference type="Proteomes" id="UP001500755"/>
    </source>
</evidence>